<dbReference type="GO" id="GO:0071480">
    <property type="term" value="P:cellular response to gamma radiation"/>
    <property type="evidence" value="ECO:0007669"/>
    <property type="project" value="InterPro"/>
</dbReference>
<dbReference type="PANTHER" id="PTHR14550:SF2">
    <property type="entry name" value="TRANSMEMBRANE PROTEIN 109"/>
    <property type="match status" value="1"/>
</dbReference>
<dbReference type="Proteomes" id="UP001190640">
    <property type="component" value="Chromosome 2"/>
</dbReference>
<keyword evidence="2" id="KW-1133">Transmembrane helix</keyword>
<dbReference type="Pfam" id="PF14965">
    <property type="entry name" value="BRI3BP"/>
    <property type="match status" value="1"/>
</dbReference>
<evidence type="ECO:0000313" key="4">
    <source>
        <dbReference type="RefSeq" id="XP_054827627.1"/>
    </source>
</evidence>
<dbReference type="RefSeq" id="XP_054827627.1">
    <property type="nucleotide sequence ID" value="XM_054971652.1"/>
</dbReference>
<evidence type="ECO:0000256" key="1">
    <source>
        <dbReference type="SAM" id="MobiDB-lite"/>
    </source>
</evidence>
<dbReference type="CTD" id="79073"/>
<dbReference type="InterPro" id="IPR039492">
    <property type="entry name" value="TMEM109"/>
</dbReference>
<dbReference type="AlphaFoldDB" id="A0AA97KS52"/>
<name>A0AA97KS52_EUBMA</name>
<keyword evidence="2" id="KW-0472">Membrane</keyword>
<dbReference type="KEGG" id="emc:129324403"/>
<sequence length="241" mass="27554">MNRRDPLLWCSCQLLLHPTFFILVLLAVCHVDLTNSQHHWREPRQEKNVQPDFLSQVTHAMKETLEDLLGSEYFLILNENVSSLFWVLSSGISAGLFAVARIAGQLLTSFGIDGDRATQFLKLSPDQVQTLLLWGLAALIGYWILSLLLNLLLTILNRIMWGLKVVIFMACFMFIVSLKDDRPVQVSLLLALLMLYALLGRLSGSRRSGTRLEAKVRSLERQVDELQRRQRRSSPKHLDEE</sequence>
<feature type="region of interest" description="Disordered" evidence="1">
    <location>
        <begin position="222"/>
        <end position="241"/>
    </location>
</feature>
<keyword evidence="3" id="KW-1185">Reference proteome</keyword>
<protein>
    <submittedName>
        <fullName evidence="4">Transmembrane protein 109</fullName>
    </submittedName>
</protein>
<feature type="transmembrane region" description="Helical" evidence="2">
    <location>
        <begin position="131"/>
        <end position="152"/>
    </location>
</feature>
<dbReference type="GO" id="GO:0042771">
    <property type="term" value="P:intrinsic apoptotic signaling pathway in response to DNA damage by p53 class mediator"/>
    <property type="evidence" value="ECO:0007669"/>
    <property type="project" value="TreeGrafter"/>
</dbReference>
<feature type="transmembrane region" description="Helical" evidence="2">
    <location>
        <begin position="159"/>
        <end position="178"/>
    </location>
</feature>
<keyword evidence="2 4" id="KW-0812">Transmembrane</keyword>
<accession>A0AA97KS52</accession>
<organism evidence="3 4">
    <name type="scientific">Eublepharis macularius</name>
    <name type="common">Leopard gecko</name>
    <name type="synonym">Cyrtodactylus macularius</name>
    <dbReference type="NCBI Taxonomy" id="481883"/>
    <lineage>
        <taxon>Eukaryota</taxon>
        <taxon>Metazoa</taxon>
        <taxon>Chordata</taxon>
        <taxon>Craniata</taxon>
        <taxon>Vertebrata</taxon>
        <taxon>Euteleostomi</taxon>
        <taxon>Lepidosauria</taxon>
        <taxon>Squamata</taxon>
        <taxon>Bifurcata</taxon>
        <taxon>Gekkota</taxon>
        <taxon>Eublepharidae</taxon>
        <taxon>Eublepharinae</taxon>
        <taxon>Eublepharis</taxon>
    </lineage>
</organism>
<feature type="transmembrane region" description="Helical" evidence="2">
    <location>
        <begin position="6"/>
        <end position="31"/>
    </location>
</feature>
<feature type="transmembrane region" description="Helical" evidence="2">
    <location>
        <begin position="184"/>
        <end position="202"/>
    </location>
</feature>
<proteinExistence type="predicted"/>
<gene>
    <name evidence="4" type="primary">TMEM109</name>
</gene>
<dbReference type="GeneID" id="129324403"/>
<reference evidence="4" key="1">
    <citation type="submission" date="2025-08" db="UniProtKB">
        <authorList>
            <consortium name="RefSeq"/>
        </authorList>
    </citation>
    <scope>IDENTIFICATION</scope>
    <source>
        <tissue evidence="4">Blood</tissue>
    </source>
</reference>
<evidence type="ECO:0000313" key="3">
    <source>
        <dbReference type="Proteomes" id="UP001190640"/>
    </source>
</evidence>
<evidence type="ECO:0000256" key="2">
    <source>
        <dbReference type="SAM" id="Phobius"/>
    </source>
</evidence>
<dbReference type="PANTHER" id="PTHR14550">
    <property type="entry name" value="TRANSMEMBRANE PROTEIN 109"/>
    <property type="match status" value="1"/>
</dbReference>